<dbReference type="OrthoDB" id="5516926at2"/>
<evidence type="ECO:0000313" key="2">
    <source>
        <dbReference type="EMBL" id="TQK76679.1"/>
    </source>
</evidence>
<dbReference type="InterPro" id="IPR007922">
    <property type="entry name" value="DciA-like"/>
</dbReference>
<sequence length="170" mass="18412">MSSDQRPPLEAGNDDQFGRELLDRIKGEAKKRGAKPRRSPVSAVAPIREDTGSRDPRLLGESLASLVKQRGWANQLSVGAVLGRWPEIVGDVVAQHTEPTEFTNGVLTVRCSSTTWATQLRLLTNQLLAKFDSEVGEGVVTAVKILGPSTRSFGRGPKAVRGRGPRDTWG</sequence>
<dbReference type="AlphaFoldDB" id="A0A542SPY6"/>
<dbReference type="Pfam" id="PF05258">
    <property type="entry name" value="DciA"/>
    <property type="match status" value="1"/>
</dbReference>
<name>A0A542SPY6_9MICO</name>
<keyword evidence="3" id="KW-1185">Reference proteome</keyword>
<protein>
    <submittedName>
        <fullName evidence="2">Putative nucleic acid-binding Zn ribbon protein</fullName>
    </submittedName>
</protein>
<accession>A0A542SPY6</accession>
<reference evidence="2 3" key="1">
    <citation type="submission" date="2019-06" db="EMBL/GenBank/DDBJ databases">
        <title>Sequencing the genomes of 1000 actinobacteria strains.</title>
        <authorList>
            <person name="Klenk H.-P."/>
        </authorList>
    </citation>
    <scope>NUCLEOTIDE SEQUENCE [LARGE SCALE GENOMIC DNA]</scope>
    <source>
        <strain evidence="2 3">DSM 10596</strain>
    </source>
</reference>
<dbReference type="EMBL" id="VFNV01000001">
    <property type="protein sequence ID" value="TQK76679.1"/>
    <property type="molecule type" value="Genomic_DNA"/>
</dbReference>
<organism evidence="2 3">
    <name type="scientific">Rarobacter incanus</name>
    <dbReference type="NCBI Taxonomy" id="153494"/>
    <lineage>
        <taxon>Bacteria</taxon>
        <taxon>Bacillati</taxon>
        <taxon>Actinomycetota</taxon>
        <taxon>Actinomycetes</taxon>
        <taxon>Micrococcales</taxon>
        <taxon>Rarobacteraceae</taxon>
        <taxon>Rarobacter</taxon>
    </lineage>
</organism>
<evidence type="ECO:0000313" key="3">
    <source>
        <dbReference type="Proteomes" id="UP000316181"/>
    </source>
</evidence>
<comment type="caution">
    <text evidence="2">The sequence shown here is derived from an EMBL/GenBank/DDBJ whole genome shotgun (WGS) entry which is preliminary data.</text>
</comment>
<dbReference type="PANTHER" id="PTHR36456">
    <property type="entry name" value="UPF0232 PROTEIN SCO3875"/>
    <property type="match status" value="1"/>
</dbReference>
<proteinExistence type="predicted"/>
<evidence type="ECO:0000256" key="1">
    <source>
        <dbReference type="SAM" id="MobiDB-lite"/>
    </source>
</evidence>
<dbReference type="PANTHER" id="PTHR36456:SF1">
    <property type="entry name" value="UPF0232 PROTEIN SCO3875"/>
    <property type="match status" value="1"/>
</dbReference>
<dbReference type="RefSeq" id="WP_142112120.1">
    <property type="nucleotide sequence ID" value="NZ_BAAATB010000002.1"/>
</dbReference>
<feature type="region of interest" description="Disordered" evidence="1">
    <location>
        <begin position="1"/>
        <end position="55"/>
    </location>
</feature>
<gene>
    <name evidence="2" type="ORF">FB389_1369</name>
</gene>
<feature type="compositionally biased region" description="Basic and acidic residues" evidence="1">
    <location>
        <begin position="16"/>
        <end position="31"/>
    </location>
</feature>
<dbReference type="Proteomes" id="UP000316181">
    <property type="component" value="Unassembled WGS sequence"/>
</dbReference>